<organism evidence="2 3">
    <name type="scientific">Micromonospora coxensis</name>
    <dbReference type="NCBI Taxonomy" id="356852"/>
    <lineage>
        <taxon>Bacteria</taxon>
        <taxon>Bacillati</taxon>
        <taxon>Actinomycetota</taxon>
        <taxon>Actinomycetes</taxon>
        <taxon>Micromonosporales</taxon>
        <taxon>Micromonosporaceae</taxon>
        <taxon>Micromonospora</taxon>
    </lineage>
</organism>
<sequence length="272" mass="29046">MNVGFCRFRITREWRNAEDGRWWPRGFERYPFLTTRLLVCQDRRMVTERPVVIAVCGCPGAGKTTIAAATAGRLGIPFLTRDEFKVGLGLSSASVAHDGRVRLGQDFHVAGGPVSRRAEGVMVDAVRLLASSGVSFVVESSVLSDELLAVLPPSTRVLAVHVVAQEAVIGRRLAARAADGGAVDQQLLSLFQRGEMKRSIFAPPAGVDAVVEIDTSDDGTPAVETIMAAVVALLVPSTTGDDSTPSEPATERRPGHPGIRRPGQAVESLRRG</sequence>
<protein>
    <submittedName>
        <fullName evidence="2">Predicted kinase</fullName>
    </submittedName>
</protein>
<feature type="region of interest" description="Disordered" evidence="1">
    <location>
        <begin position="237"/>
        <end position="272"/>
    </location>
</feature>
<keyword evidence="3" id="KW-1185">Reference proteome</keyword>
<evidence type="ECO:0000313" key="2">
    <source>
        <dbReference type="EMBL" id="SCG64757.1"/>
    </source>
</evidence>
<dbReference type="OrthoDB" id="3819922at2"/>
<dbReference type="RefSeq" id="WP_088977244.1">
    <property type="nucleotide sequence ID" value="NZ_LT607753.1"/>
</dbReference>
<dbReference type="GO" id="GO:0016301">
    <property type="term" value="F:kinase activity"/>
    <property type="evidence" value="ECO:0007669"/>
    <property type="project" value="UniProtKB-KW"/>
</dbReference>
<feature type="compositionally biased region" description="Polar residues" evidence="1">
    <location>
        <begin position="237"/>
        <end position="247"/>
    </location>
</feature>
<reference evidence="3" key="1">
    <citation type="submission" date="2016-06" db="EMBL/GenBank/DDBJ databases">
        <authorList>
            <person name="Varghese N."/>
            <person name="Submissions Spin"/>
        </authorList>
    </citation>
    <scope>NUCLEOTIDE SEQUENCE [LARGE SCALE GENOMIC DNA]</scope>
    <source>
        <strain evidence="3">DSM 45161</strain>
    </source>
</reference>
<dbReference type="EMBL" id="LT607753">
    <property type="protein sequence ID" value="SCG64757.1"/>
    <property type="molecule type" value="Genomic_DNA"/>
</dbReference>
<dbReference type="Gene3D" id="3.40.50.300">
    <property type="entry name" value="P-loop containing nucleotide triphosphate hydrolases"/>
    <property type="match status" value="1"/>
</dbReference>
<gene>
    <name evidence="2" type="ORF">GA0070614_3850</name>
</gene>
<dbReference type="SUPFAM" id="SSF52540">
    <property type="entry name" value="P-loop containing nucleoside triphosphate hydrolases"/>
    <property type="match status" value="1"/>
</dbReference>
<dbReference type="Proteomes" id="UP000198215">
    <property type="component" value="Chromosome I"/>
</dbReference>
<dbReference type="InterPro" id="IPR027417">
    <property type="entry name" value="P-loop_NTPase"/>
</dbReference>
<proteinExistence type="predicted"/>
<evidence type="ECO:0000256" key="1">
    <source>
        <dbReference type="SAM" id="MobiDB-lite"/>
    </source>
</evidence>
<evidence type="ECO:0000313" key="3">
    <source>
        <dbReference type="Proteomes" id="UP000198215"/>
    </source>
</evidence>
<name>A0A1C5J2D4_9ACTN</name>
<accession>A0A1C5J2D4</accession>
<keyword evidence="2" id="KW-0808">Transferase</keyword>
<dbReference type="Pfam" id="PF13671">
    <property type="entry name" value="AAA_33"/>
    <property type="match status" value="1"/>
</dbReference>
<dbReference type="AlphaFoldDB" id="A0A1C5J2D4"/>
<keyword evidence="2" id="KW-0418">Kinase</keyword>